<evidence type="ECO:0000313" key="4">
    <source>
        <dbReference type="Proteomes" id="UP001371305"/>
    </source>
</evidence>
<name>A0ABU9AZL5_9BACT</name>
<accession>A0ABU9AZL5</accession>
<evidence type="ECO:0000256" key="1">
    <source>
        <dbReference type="SAM" id="MobiDB-lite"/>
    </source>
</evidence>
<evidence type="ECO:0000256" key="2">
    <source>
        <dbReference type="SAM" id="SignalP"/>
    </source>
</evidence>
<comment type="caution">
    <text evidence="3">The sequence shown here is derived from an EMBL/GenBank/DDBJ whole genome shotgun (WGS) entry which is preliminary data.</text>
</comment>
<keyword evidence="2" id="KW-0732">Signal</keyword>
<keyword evidence="4" id="KW-1185">Reference proteome</keyword>
<gene>
    <name evidence="3" type="ORF">WKV53_22070</name>
</gene>
<dbReference type="EMBL" id="JBBUKT010000010">
    <property type="protein sequence ID" value="MEK7953218.1"/>
    <property type="molecule type" value="Genomic_DNA"/>
</dbReference>
<dbReference type="RefSeq" id="WP_341406981.1">
    <property type="nucleotide sequence ID" value="NZ_JBBUKT010000010.1"/>
</dbReference>
<feature type="region of interest" description="Disordered" evidence="1">
    <location>
        <begin position="139"/>
        <end position="158"/>
    </location>
</feature>
<evidence type="ECO:0000313" key="3">
    <source>
        <dbReference type="EMBL" id="MEK7953218.1"/>
    </source>
</evidence>
<reference evidence="3 4" key="1">
    <citation type="submission" date="2024-04" db="EMBL/GenBank/DDBJ databases">
        <title>Luteolibacter sp. isolated from soil.</title>
        <authorList>
            <person name="An J."/>
        </authorList>
    </citation>
    <scope>NUCLEOTIDE SEQUENCE [LARGE SCALE GENOMIC DNA]</scope>
    <source>
        <strain evidence="3 4">Y139</strain>
    </source>
</reference>
<proteinExistence type="predicted"/>
<protein>
    <submittedName>
        <fullName evidence="3">Uncharacterized protein</fullName>
    </submittedName>
</protein>
<feature type="signal peptide" evidence="2">
    <location>
        <begin position="1"/>
        <end position="23"/>
    </location>
</feature>
<feature type="chain" id="PRO_5046120365" evidence="2">
    <location>
        <begin position="24"/>
        <end position="486"/>
    </location>
</feature>
<organism evidence="3 4">
    <name type="scientific">Luteolibacter soli</name>
    <dbReference type="NCBI Taxonomy" id="3135280"/>
    <lineage>
        <taxon>Bacteria</taxon>
        <taxon>Pseudomonadati</taxon>
        <taxon>Verrucomicrobiota</taxon>
        <taxon>Verrucomicrobiia</taxon>
        <taxon>Verrucomicrobiales</taxon>
        <taxon>Verrucomicrobiaceae</taxon>
        <taxon>Luteolibacter</taxon>
    </lineage>
</organism>
<feature type="compositionally biased region" description="Polar residues" evidence="1">
    <location>
        <begin position="139"/>
        <end position="151"/>
    </location>
</feature>
<dbReference type="Proteomes" id="UP001371305">
    <property type="component" value="Unassembled WGS sequence"/>
</dbReference>
<sequence length="486" mass="53530">MPYHSSTVFCLGLLCSLTSLTVAQTTTPRPVIAKVEIIFSMVSHYSHIPDRVNFYNLNGVPAGNTNYAVPHLVYEPSVTLYNPYNESLTMPRCRVRICDPPVGFAFKKNDVFLRSDFSNGNFHGLARFQIANETDPNTEKTFTLSLSSPKSDGTPGEPVVLQPGESKTFSAWVEKNWTWSFENSSIYIPRSVFDWNAGSNLTNRDNRTSNTFGFEAIANPLPLSVLNDPRAGFQTDCLSYYNGKRPNASRYSFESSDMGGSGWVAIKLDDTVTVQAKSMRTTTLHPFFKDFEVDMLKGQVQDAQSDIAREYFLSLDGITQDNQNPVITRTYRVGDLLQTPTNKTSGGKSPFARFSMVAKSGALRANRFYSSPALLPNDLYELQFGQLIDFNSAGPSVPSDALASATPVVHGVSRIGNTLFIDFSGSANKFGINPWKIRGSSSLDGGFNDNLDSATTVVTSMSASGIYKAIIDISGRGDRYFVRIEE</sequence>